<proteinExistence type="predicted"/>
<dbReference type="EMBL" id="UINC01084229">
    <property type="protein sequence ID" value="SVC30682.1"/>
    <property type="molecule type" value="Genomic_DNA"/>
</dbReference>
<protein>
    <submittedName>
        <fullName evidence="2">Uncharacterized protein</fullName>
    </submittedName>
</protein>
<feature type="compositionally biased region" description="Acidic residues" evidence="1">
    <location>
        <begin position="128"/>
        <end position="140"/>
    </location>
</feature>
<feature type="compositionally biased region" description="Basic and acidic residues" evidence="1">
    <location>
        <begin position="141"/>
        <end position="151"/>
    </location>
</feature>
<dbReference type="AlphaFoldDB" id="A0A382L604"/>
<feature type="region of interest" description="Disordered" evidence="1">
    <location>
        <begin position="112"/>
        <end position="151"/>
    </location>
</feature>
<organism evidence="2">
    <name type="scientific">marine metagenome</name>
    <dbReference type="NCBI Taxonomy" id="408172"/>
    <lineage>
        <taxon>unclassified sequences</taxon>
        <taxon>metagenomes</taxon>
        <taxon>ecological metagenomes</taxon>
    </lineage>
</organism>
<name>A0A382L604_9ZZZZ</name>
<evidence type="ECO:0000313" key="2">
    <source>
        <dbReference type="EMBL" id="SVC30682.1"/>
    </source>
</evidence>
<reference evidence="2" key="1">
    <citation type="submission" date="2018-05" db="EMBL/GenBank/DDBJ databases">
        <authorList>
            <person name="Lanie J.A."/>
            <person name="Ng W.-L."/>
            <person name="Kazmierczak K.M."/>
            <person name="Andrzejewski T.M."/>
            <person name="Davidsen T.M."/>
            <person name="Wayne K.J."/>
            <person name="Tettelin H."/>
            <person name="Glass J.I."/>
            <person name="Rusch D."/>
            <person name="Podicherti R."/>
            <person name="Tsui H.-C.T."/>
            <person name="Winkler M.E."/>
        </authorList>
    </citation>
    <scope>NUCLEOTIDE SEQUENCE</scope>
</reference>
<evidence type="ECO:0000256" key="1">
    <source>
        <dbReference type="SAM" id="MobiDB-lite"/>
    </source>
</evidence>
<gene>
    <name evidence="2" type="ORF">METZ01_LOCUS283536</name>
</gene>
<accession>A0A382L604</accession>
<sequence>MSSAKLTKTMSKSLVCWSCGYSTAEHPMPLSTYAACASCNAQLHACRMCRHWNPGLRTGCNETRAEDVSVRESANFCEWFFLNRDAFHSTNKEQRAQSAHTELDALFNNDGITANTTSTKQHNRQELEDLFNNDPGEIDEEHPPELDRKDA</sequence>